<feature type="compositionally biased region" description="Basic and acidic residues" evidence="2">
    <location>
        <begin position="1"/>
        <end position="12"/>
    </location>
</feature>
<evidence type="ECO:0000256" key="2">
    <source>
        <dbReference type="SAM" id="MobiDB-lite"/>
    </source>
</evidence>
<feature type="coiled-coil region" evidence="1">
    <location>
        <begin position="612"/>
        <end position="646"/>
    </location>
</feature>
<sequence>MFPRGPRFEATKASDVPGPNSYNLVQDSQLDGYKRGAFLEKTDRFSKERVSEVPGPGAYDLDPKGTTMKTATKQRILSQNLPDRYAILQRKVEDLEKVHNDGKKAHQQEAERLKHDLARYQKSNAEQVERIEKQRRQADLLESRIQELKKFSTSEQAEVKDLRAKLRTSEHERTQMAGKQSEVGELKKSIQLLEARRRDETREKDRRIADLEKMLAGEKKKKEAVEARLLDLKGKGDEELQSARVAAQASDALLSTAHTEQQLVKGALEALEKESAVKEEEFLAQLEQHRYLLGLVAEEYGHLVSSSVPRTDHVYLKQQLTASQIRILRLERKLANSEGQVVELVNLVRQLREDNTFLTHQLREAEAEIHSVKEDLLKEMSIRPTKLDTSLEQVLCDVLDDLAHTRVDFHRTGQKTSDLLAELYRHKGEEILFAYSIANKQLLEAELVAQQYAVDLSGALASHEVIATLLESVQKERTTTETQLRVATENVDKLKASSEHSIRRITEIEAEQRETVRIHEESLKKERNMVKRLTGTVQTARVAEDAMRAEIETLTMELTNVEQYQEAYYSLSDEVGSLLARNQLAEDEAQRLSKFNAEILGHNNPAQRIMYVDRIRRELAEAKHKIVRLTQEQETVAAENEDLQQELGMYKSVVVPPEVKPRTTITRVARPPLVSLARSVNTEGATSGPNDTVSAEKMRHIRELETIPGDMTLDEIIY</sequence>
<dbReference type="InterPro" id="IPR010736">
    <property type="entry name" value="SHIPPO-rpt"/>
</dbReference>
<dbReference type="Pfam" id="PF07004">
    <property type="entry name" value="SHIPPO-rpt"/>
    <property type="match status" value="1"/>
</dbReference>
<evidence type="ECO:0000313" key="4">
    <source>
        <dbReference type="Proteomes" id="UP000807353"/>
    </source>
</evidence>
<name>A0A9P6CD17_9AGAR</name>
<keyword evidence="4" id="KW-1185">Reference proteome</keyword>
<evidence type="ECO:0000256" key="1">
    <source>
        <dbReference type="SAM" id="Coils"/>
    </source>
</evidence>
<feature type="coiled-coil region" evidence="1">
    <location>
        <begin position="327"/>
        <end position="375"/>
    </location>
</feature>
<gene>
    <name evidence="3" type="ORF">BDZ94DRAFT_1168036</name>
</gene>
<evidence type="ECO:0000313" key="3">
    <source>
        <dbReference type="EMBL" id="KAF9461301.1"/>
    </source>
</evidence>
<comment type="caution">
    <text evidence="3">The sequence shown here is derived from an EMBL/GenBank/DDBJ whole genome shotgun (WGS) entry which is preliminary data.</text>
</comment>
<accession>A0A9P6CD17</accession>
<dbReference type="Proteomes" id="UP000807353">
    <property type="component" value="Unassembled WGS sequence"/>
</dbReference>
<dbReference type="OrthoDB" id="419631at2759"/>
<dbReference type="EMBL" id="MU150286">
    <property type="protein sequence ID" value="KAF9461301.1"/>
    <property type="molecule type" value="Genomic_DNA"/>
</dbReference>
<feature type="coiled-coil region" evidence="1">
    <location>
        <begin position="103"/>
        <end position="151"/>
    </location>
</feature>
<feature type="region of interest" description="Disordered" evidence="2">
    <location>
        <begin position="44"/>
        <end position="66"/>
    </location>
</feature>
<protein>
    <submittedName>
        <fullName evidence="3">Uncharacterized protein</fullName>
    </submittedName>
</protein>
<dbReference type="AlphaFoldDB" id="A0A9P6CD17"/>
<proteinExistence type="predicted"/>
<organism evidence="3 4">
    <name type="scientific">Collybia nuda</name>
    <dbReference type="NCBI Taxonomy" id="64659"/>
    <lineage>
        <taxon>Eukaryota</taxon>
        <taxon>Fungi</taxon>
        <taxon>Dikarya</taxon>
        <taxon>Basidiomycota</taxon>
        <taxon>Agaricomycotina</taxon>
        <taxon>Agaricomycetes</taxon>
        <taxon>Agaricomycetidae</taxon>
        <taxon>Agaricales</taxon>
        <taxon>Tricholomatineae</taxon>
        <taxon>Clitocybaceae</taxon>
        <taxon>Collybia</taxon>
    </lineage>
</organism>
<reference evidence="3" key="1">
    <citation type="submission" date="2020-11" db="EMBL/GenBank/DDBJ databases">
        <authorList>
            <consortium name="DOE Joint Genome Institute"/>
            <person name="Ahrendt S."/>
            <person name="Riley R."/>
            <person name="Andreopoulos W."/>
            <person name="Labutti K."/>
            <person name="Pangilinan J."/>
            <person name="Ruiz-Duenas F.J."/>
            <person name="Barrasa J.M."/>
            <person name="Sanchez-Garcia M."/>
            <person name="Camarero S."/>
            <person name="Miyauchi S."/>
            <person name="Serrano A."/>
            <person name="Linde D."/>
            <person name="Babiker R."/>
            <person name="Drula E."/>
            <person name="Ayuso-Fernandez I."/>
            <person name="Pacheco R."/>
            <person name="Padilla G."/>
            <person name="Ferreira P."/>
            <person name="Barriuso J."/>
            <person name="Kellner H."/>
            <person name="Castanera R."/>
            <person name="Alfaro M."/>
            <person name="Ramirez L."/>
            <person name="Pisabarro A.G."/>
            <person name="Kuo A."/>
            <person name="Tritt A."/>
            <person name="Lipzen A."/>
            <person name="He G."/>
            <person name="Yan M."/>
            <person name="Ng V."/>
            <person name="Cullen D."/>
            <person name="Martin F."/>
            <person name="Rosso M.-N."/>
            <person name="Henrissat B."/>
            <person name="Hibbett D."/>
            <person name="Martinez A.T."/>
            <person name="Grigoriev I.V."/>
        </authorList>
    </citation>
    <scope>NUCLEOTIDE SEQUENCE</scope>
    <source>
        <strain evidence="3">CBS 247.69</strain>
    </source>
</reference>
<keyword evidence="1" id="KW-0175">Coiled coil</keyword>
<feature type="region of interest" description="Disordered" evidence="2">
    <location>
        <begin position="1"/>
        <end position="28"/>
    </location>
</feature>
<feature type="coiled-coil region" evidence="1">
    <location>
        <begin position="176"/>
        <end position="235"/>
    </location>
</feature>